<protein>
    <submittedName>
        <fullName evidence="6">Uncharacterized protein</fullName>
    </submittedName>
</protein>
<dbReference type="InterPro" id="IPR005828">
    <property type="entry name" value="MFS_sugar_transport-like"/>
</dbReference>
<evidence type="ECO:0000256" key="5">
    <source>
        <dbReference type="SAM" id="Phobius"/>
    </source>
</evidence>
<dbReference type="InterPro" id="IPR011701">
    <property type="entry name" value="MFS"/>
</dbReference>
<dbReference type="OrthoDB" id="2261376at2759"/>
<keyword evidence="2 5" id="KW-0812">Transmembrane</keyword>
<feature type="transmembrane region" description="Helical" evidence="5">
    <location>
        <begin position="188"/>
        <end position="211"/>
    </location>
</feature>
<evidence type="ECO:0000256" key="4">
    <source>
        <dbReference type="ARBA" id="ARBA00023136"/>
    </source>
</evidence>
<evidence type="ECO:0000313" key="7">
    <source>
        <dbReference type="Proteomes" id="UP001152798"/>
    </source>
</evidence>
<organism evidence="6 7">
    <name type="scientific">Nezara viridula</name>
    <name type="common">Southern green stink bug</name>
    <name type="synonym">Cimex viridulus</name>
    <dbReference type="NCBI Taxonomy" id="85310"/>
    <lineage>
        <taxon>Eukaryota</taxon>
        <taxon>Metazoa</taxon>
        <taxon>Ecdysozoa</taxon>
        <taxon>Arthropoda</taxon>
        <taxon>Hexapoda</taxon>
        <taxon>Insecta</taxon>
        <taxon>Pterygota</taxon>
        <taxon>Neoptera</taxon>
        <taxon>Paraneoptera</taxon>
        <taxon>Hemiptera</taxon>
        <taxon>Heteroptera</taxon>
        <taxon>Panheteroptera</taxon>
        <taxon>Pentatomomorpha</taxon>
        <taxon>Pentatomoidea</taxon>
        <taxon>Pentatomidae</taxon>
        <taxon>Pentatominae</taxon>
        <taxon>Nezara</taxon>
    </lineage>
</organism>
<keyword evidence="3 5" id="KW-1133">Transmembrane helix</keyword>
<feature type="transmembrane region" description="Helical" evidence="5">
    <location>
        <begin position="272"/>
        <end position="293"/>
    </location>
</feature>
<dbReference type="Proteomes" id="UP001152798">
    <property type="component" value="Chromosome 1"/>
</dbReference>
<dbReference type="Gene3D" id="1.20.1250.20">
    <property type="entry name" value="MFS general substrate transporter like domains"/>
    <property type="match status" value="2"/>
</dbReference>
<evidence type="ECO:0000313" key="6">
    <source>
        <dbReference type="EMBL" id="CAH1388549.1"/>
    </source>
</evidence>
<dbReference type="AlphaFoldDB" id="A0A9P0E545"/>
<gene>
    <name evidence="6" type="ORF">NEZAVI_LOCUS147</name>
</gene>
<dbReference type="EMBL" id="OV725077">
    <property type="protein sequence ID" value="CAH1388549.1"/>
    <property type="molecule type" value="Genomic_DNA"/>
</dbReference>
<evidence type="ECO:0000256" key="1">
    <source>
        <dbReference type="ARBA" id="ARBA00004141"/>
    </source>
</evidence>
<comment type="subcellular location">
    <subcellularLocation>
        <location evidence="1">Membrane</location>
        <topology evidence="1">Multi-pass membrane protein</topology>
    </subcellularLocation>
</comment>
<dbReference type="InterPro" id="IPR036259">
    <property type="entry name" value="MFS_trans_sf"/>
</dbReference>
<reference evidence="6" key="1">
    <citation type="submission" date="2022-01" db="EMBL/GenBank/DDBJ databases">
        <authorList>
            <person name="King R."/>
        </authorList>
    </citation>
    <scope>NUCLEOTIDE SEQUENCE</scope>
</reference>
<dbReference type="PANTHER" id="PTHR24064">
    <property type="entry name" value="SOLUTE CARRIER FAMILY 22 MEMBER"/>
    <property type="match status" value="1"/>
</dbReference>
<proteinExistence type="predicted"/>
<accession>A0A9P0E545</accession>
<dbReference type="GO" id="GO:0022857">
    <property type="term" value="F:transmembrane transporter activity"/>
    <property type="evidence" value="ECO:0007669"/>
    <property type="project" value="InterPro"/>
</dbReference>
<dbReference type="Pfam" id="PF00083">
    <property type="entry name" value="Sugar_tr"/>
    <property type="match status" value="1"/>
</dbReference>
<evidence type="ECO:0000256" key="2">
    <source>
        <dbReference type="ARBA" id="ARBA00022692"/>
    </source>
</evidence>
<sequence length="440" mass="49685">MDLDEILKDLGEFGNYQLITYGLLFFPLAFSSMCSLSYVFTTGNLDYRCKVPECETNITSFDEPWLSDALPYKNGKLMDSCKRYQPKNNNYHENCTSSLFSSQIESCHSFIFKNTENSITKEFDLLCEENKWKRTLVGTLNNVGMFIGLPLSGILSDRFGRKKVVVTCVVVSSMFTTLRSFSQNYVQFIILEVLDALVSAGTYVGIFILGIENMDETNNGQEKQVKIHPMRELFKTRIMLLRFLNCSYCWITHTFVFYGLSLSSVAIAGNKYFNFILVSFIEIPAYIITWLTIDIFGRKVSLSMSLVISGISCTMFHFLDADMITARLLLFLTGKCAITISFTVLYVSSSEMFPTTIRNSLMGFCSTLGRVGSMIAPQMPLLAAYVDPVLIFGAASFVAASLALYFPETLNCKMPDTIEEAEMLGRGNIFLHFCLHTRSY</sequence>
<dbReference type="SUPFAM" id="SSF103473">
    <property type="entry name" value="MFS general substrate transporter"/>
    <property type="match status" value="1"/>
</dbReference>
<name>A0A9P0E545_NEZVI</name>
<dbReference type="Pfam" id="PF07690">
    <property type="entry name" value="MFS_1"/>
    <property type="match status" value="1"/>
</dbReference>
<keyword evidence="4 5" id="KW-0472">Membrane</keyword>
<dbReference type="GO" id="GO:0016020">
    <property type="term" value="C:membrane"/>
    <property type="evidence" value="ECO:0007669"/>
    <property type="project" value="UniProtKB-SubCell"/>
</dbReference>
<feature type="transmembrane region" description="Helical" evidence="5">
    <location>
        <begin position="382"/>
        <end position="406"/>
    </location>
</feature>
<feature type="transmembrane region" description="Helical" evidence="5">
    <location>
        <begin position="300"/>
        <end position="318"/>
    </location>
</feature>
<feature type="transmembrane region" description="Helical" evidence="5">
    <location>
        <begin position="324"/>
        <end position="347"/>
    </location>
</feature>
<feature type="transmembrane region" description="Helical" evidence="5">
    <location>
        <begin position="240"/>
        <end position="260"/>
    </location>
</feature>
<feature type="transmembrane region" description="Helical" evidence="5">
    <location>
        <begin position="18"/>
        <end position="40"/>
    </location>
</feature>
<evidence type="ECO:0000256" key="3">
    <source>
        <dbReference type="ARBA" id="ARBA00022989"/>
    </source>
</evidence>
<keyword evidence="7" id="KW-1185">Reference proteome</keyword>